<gene>
    <name evidence="4" type="ORF">J7W16_15360</name>
</gene>
<dbReference type="InterPro" id="IPR002347">
    <property type="entry name" value="SDR_fam"/>
</dbReference>
<evidence type="ECO:0000313" key="5">
    <source>
        <dbReference type="Proteomes" id="UP000678228"/>
    </source>
</evidence>
<dbReference type="EMBL" id="JAGKSQ010000006">
    <property type="protein sequence ID" value="MBP3952502.1"/>
    <property type="molecule type" value="Genomic_DNA"/>
</dbReference>
<accession>A0A940WXJ1</accession>
<evidence type="ECO:0000256" key="1">
    <source>
        <dbReference type="ARBA" id="ARBA00006484"/>
    </source>
</evidence>
<dbReference type="SUPFAM" id="SSF51735">
    <property type="entry name" value="NAD(P)-binding Rossmann-fold domains"/>
    <property type="match status" value="1"/>
</dbReference>
<dbReference type="PRINTS" id="PR00080">
    <property type="entry name" value="SDRFAMILY"/>
</dbReference>
<evidence type="ECO:0000256" key="2">
    <source>
        <dbReference type="ARBA" id="ARBA00023002"/>
    </source>
</evidence>
<dbReference type="PANTHER" id="PTHR44196">
    <property type="entry name" value="DEHYDROGENASE/REDUCTASE SDR FAMILY MEMBER 7B"/>
    <property type="match status" value="1"/>
</dbReference>
<dbReference type="AlphaFoldDB" id="A0A940WXJ1"/>
<dbReference type="InterPro" id="IPR036291">
    <property type="entry name" value="NAD(P)-bd_dom_sf"/>
</dbReference>
<name>A0A940WXJ1_9BACI</name>
<comment type="caution">
    <text evidence="4">The sequence shown here is derived from an EMBL/GenBank/DDBJ whole genome shotgun (WGS) entry which is preliminary data.</text>
</comment>
<dbReference type="PRINTS" id="PR00081">
    <property type="entry name" value="GDHRDH"/>
</dbReference>
<dbReference type="PIRSF" id="PIRSF000126">
    <property type="entry name" value="11-beta-HSD1"/>
    <property type="match status" value="1"/>
</dbReference>
<dbReference type="Pfam" id="PF00106">
    <property type="entry name" value="adh_short"/>
    <property type="match status" value="1"/>
</dbReference>
<dbReference type="PANTHER" id="PTHR44196:SF2">
    <property type="entry name" value="SHORT-CHAIN DEHYDROGENASE-RELATED"/>
    <property type="match status" value="1"/>
</dbReference>
<dbReference type="RefSeq" id="WP_210598264.1">
    <property type="nucleotide sequence ID" value="NZ_JAGKSQ010000006.1"/>
</dbReference>
<dbReference type="Gene3D" id="3.40.50.720">
    <property type="entry name" value="NAD(P)-binding Rossmann-like Domain"/>
    <property type="match status" value="1"/>
</dbReference>
<dbReference type="Proteomes" id="UP000678228">
    <property type="component" value="Unassembled WGS sequence"/>
</dbReference>
<dbReference type="CDD" id="cd05233">
    <property type="entry name" value="SDR_c"/>
    <property type="match status" value="1"/>
</dbReference>
<proteinExistence type="inferred from homology"/>
<evidence type="ECO:0000313" key="4">
    <source>
        <dbReference type="EMBL" id="MBP3952502.1"/>
    </source>
</evidence>
<dbReference type="GO" id="GO:0016020">
    <property type="term" value="C:membrane"/>
    <property type="evidence" value="ECO:0007669"/>
    <property type="project" value="TreeGrafter"/>
</dbReference>
<comment type="similarity">
    <text evidence="1 3">Belongs to the short-chain dehydrogenases/reductases (SDR) family.</text>
</comment>
<organism evidence="4 5">
    <name type="scientific">Halalkalibacter suaedae</name>
    <dbReference type="NCBI Taxonomy" id="2822140"/>
    <lineage>
        <taxon>Bacteria</taxon>
        <taxon>Bacillati</taxon>
        <taxon>Bacillota</taxon>
        <taxon>Bacilli</taxon>
        <taxon>Bacillales</taxon>
        <taxon>Bacillaceae</taxon>
        <taxon>Halalkalibacter</taxon>
    </lineage>
</organism>
<reference evidence="4" key="1">
    <citation type="submission" date="2021-03" db="EMBL/GenBank/DDBJ databases">
        <title>Bacillus suaedae sp. nov., isolated from Suaeda aralocaspica.</title>
        <authorList>
            <person name="Lei R.F.R."/>
        </authorList>
    </citation>
    <scope>NUCLEOTIDE SEQUENCE</scope>
    <source>
        <strain evidence="4">YZJH907-2</strain>
    </source>
</reference>
<evidence type="ECO:0000256" key="3">
    <source>
        <dbReference type="RuleBase" id="RU000363"/>
    </source>
</evidence>
<sequence length="256" mass="28250">MNQTVLLTGASSGIGYELAKIFAENRYDLILVARSQEKLEQIKVELSKPGIEIITIVKDLSISETPFEVYEELKERGTKVDILINNAGYGMSGQFVDLALDDQLNMMQLNMISLTTLTHLFVQDMVKNKFGRIMNVGSVASFFSVPNMSVYGASKAFVLSFSESLNTELKHKGDIKVTALCPGPTKTNFAEVAKVKSVEQFNRSGMTAKDVALSGYKAMLKGEPVVVPGFTFKVAARSMQLLPRKWLQSLIGRVNH</sequence>
<keyword evidence="2" id="KW-0560">Oxidoreductase</keyword>
<keyword evidence="5" id="KW-1185">Reference proteome</keyword>
<dbReference type="GO" id="GO:0016491">
    <property type="term" value="F:oxidoreductase activity"/>
    <property type="evidence" value="ECO:0007669"/>
    <property type="project" value="UniProtKB-KW"/>
</dbReference>
<protein>
    <submittedName>
        <fullName evidence="4">SDR family oxidoreductase</fullName>
    </submittedName>
</protein>